<protein>
    <submittedName>
        <fullName evidence="8">DNA photolyase cryptochrome</fullName>
    </submittedName>
</protein>
<dbReference type="EMBL" id="JH159153">
    <property type="protein sequence ID" value="EGZ20331.1"/>
    <property type="molecule type" value="Genomic_DNA"/>
</dbReference>
<evidence type="ECO:0000256" key="3">
    <source>
        <dbReference type="ARBA" id="ARBA00022827"/>
    </source>
</evidence>
<feature type="region of interest" description="Disordered" evidence="6">
    <location>
        <begin position="666"/>
        <end position="688"/>
    </location>
</feature>
<feature type="compositionally biased region" description="Low complexity" evidence="6">
    <location>
        <begin position="69"/>
        <end position="85"/>
    </location>
</feature>
<evidence type="ECO:0000256" key="6">
    <source>
        <dbReference type="SAM" id="MobiDB-lite"/>
    </source>
</evidence>
<organism evidence="8 9">
    <name type="scientific">Phytophthora sojae (strain P6497)</name>
    <name type="common">Soybean stem and root rot agent</name>
    <name type="synonym">Phytophthora megasperma f. sp. glycines</name>
    <dbReference type="NCBI Taxonomy" id="1094619"/>
    <lineage>
        <taxon>Eukaryota</taxon>
        <taxon>Sar</taxon>
        <taxon>Stramenopiles</taxon>
        <taxon>Oomycota</taxon>
        <taxon>Peronosporomycetes</taxon>
        <taxon>Peronosporales</taxon>
        <taxon>Peronosporaceae</taxon>
        <taxon>Phytophthora</taxon>
    </lineage>
</organism>
<dbReference type="RefSeq" id="XP_009523048.1">
    <property type="nucleotide sequence ID" value="XM_009524753.1"/>
</dbReference>
<feature type="binding site" evidence="4">
    <location>
        <begin position="397"/>
        <end position="401"/>
    </location>
    <ligand>
        <name>FAD</name>
        <dbReference type="ChEBI" id="CHEBI:57692"/>
    </ligand>
</feature>
<dbReference type="SUPFAM" id="SSF52425">
    <property type="entry name" value="Cryptochrome/photolyase, N-terminal domain"/>
    <property type="match status" value="1"/>
</dbReference>
<comment type="similarity">
    <text evidence="1">Belongs to the DNA photolyase class-1 family.</text>
</comment>
<dbReference type="GO" id="GO:0043153">
    <property type="term" value="P:entrainment of circadian clock by photoperiod"/>
    <property type="evidence" value="ECO:0007669"/>
    <property type="project" value="TreeGrafter"/>
</dbReference>
<dbReference type="GO" id="GO:0003677">
    <property type="term" value="F:DNA binding"/>
    <property type="evidence" value="ECO:0007669"/>
    <property type="project" value="TreeGrafter"/>
</dbReference>
<dbReference type="OMA" id="EFFYRIM"/>
<dbReference type="Pfam" id="PF03441">
    <property type="entry name" value="FAD_binding_7"/>
    <property type="match status" value="1"/>
</dbReference>
<dbReference type="Gene3D" id="3.40.50.620">
    <property type="entry name" value="HUPs"/>
    <property type="match status" value="1"/>
</dbReference>
<dbReference type="InterPro" id="IPR002081">
    <property type="entry name" value="Cryptochrome/DNA_photolyase_1"/>
</dbReference>
<dbReference type="InterPro" id="IPR006050">
    <property type="entry name" value="DNA_photolyase_N"/>
</dbReference>
<dbReference type="PANTHER" id="PTHR11455:SF9">
    <property type="entry name" value="CRYPTOCHROME CIRCADIAN CLOCK 5 ISOFORM X1"/>
    <property type="match status" value="1"/>
</dbReference>
<dbReference type="GeneID" id="20637516"/>
<dbReference type="GO" id="GO:0032922">
    <property type="term" value="P:circadian regulation of gene expression"/>
    <property type="evidence" value="ECO:0007669"/>
    <property type="project" value="TreeGrafter"/>
</dbReference>
<dbReference type="InParanoid" id="G4Z6R5"/>
<feature type="binding site" evidence="4">
    <location>
        <begin position="439"/>
        <end position="446"/>
    </location>
    <ligand>
        <name>FAD</name>
        <dbReference type="ChEBI" id="CHEBI:57692"/>
    </ligand>
</feature>
<keyword evidence="9" id="KW-1185">Reference proteome</keyword>
<evidence type="ECO:0000313" key="9">
    <source>
        <dbReference type="Proteomes" id="UP000002640"/>
    </source>
</evidence>
<dbReference type="PANTHER" id="PTHR11455">
    <property type="entry name" value="CRYPTOCHROME"/>
    <property type="match status" value="1"/>
</dbReference>
<evidence type="ECO:0000256" key="5">
    <source>
        <dbReference type="PIRSR" id="PIRSR602081-2"/>
    </source>
</evidence>
<evidence type="ECO:0000259" key="7">
    <source>
        <dbReference type="PROSITE" id="PS51645"/>
    </source>
</evidence>
<dbReference type="Gene3D" id="1.25.40.80">
    <property type="match status" value="1"/>
</dbReference>
<keyword evidence="3 4" id="KW-0274">FAD</keyword>
<feature type="binding site" evidence="4">
    <location>
        <begin position="563"/>
        <end position="565"/>
    </location>
    <ligand>
        <name>FAD</name>
        <dbReference type="ChEBI" id="CHEBI:57692"/>
    </ligand>
</feature>
<evidence type="ECO:0000313" key="8">
    <source>
        <dbReference type="EMBL" id="EGZ20331.1"/>
    </source>
</evidence>
<name>G4Z6R5_PHYSP</name>
<dbReference type="InterPro" id="IPR005101">
    <property type="entry name" value="Cryptochr/Photolyase_FAD-bd"/>
</dbReference>
<dbReference type="GO" id="GO:0005634">
    <property type="term" value="C:nucleus"/>
    <property type="evidence" value="ECO:0007669"/>
    <property type="project" value="TreeGrafter"/>
</dbReference>
<dbReference type="Proteomes" id="UP000002640">
    <property type="component" value="Unassembled WGS sequence"/>
</dbReference>
<feature type="compositionally biased region" description="Low complexity" evidence="6">
    <location>
        <begin position="666"/>
        <end position="676"/>
    </location>
</feature>
<accession>G4Z6R5</accession>
<evidence type="ECO:0000256" key="2">
    <source>
        <dbReference type="ARBA" id="ARBA00022630"/>
    </source>
</evidence>
<comment type="cofactor">
    <cofactor evidence="4">
        <name>FAD</name>
        <dbReference type="ChEBI" id="CHEBI:57692"/>
    </cofactor>
    <text evidence="4">Binds 1 FAD per subunit.</text>
</comment>
<feature type="site" description="Electron transfer via tryptophanyl radical" evidence="5">
    <location>
        <position position="470"/>
    </location>
</feature>
<keyword evidence="2 4" id="KW-0285">Flavoprotein</keyword>
<dbReference type="GO" id="GO:0003904">
    <property type="term" value="F:deoxyribodipyrimidine photo-lyase activity"/>
    <property type="evidence" value="ECO:0007669"/>
    <property type="project" value="TreeGrafter"/>
</dbReference>
<dbReference type="SUPFAM" id="SSF48173">
    <property type="entry name" value="Cryptochrome/photolyase FAD-binding domain"/>
    <property type="match status" value="1"/>
</dbReference>
<gene>
    <name evidence="8" type="ORF">PHYSODRAFT_245777</name>
</gene>
<feature type="domain" description="Photolyase/cryptochrome alpha/beta" evidence="7">
    <location>
        <begin position="117"/>
        <end position="254"/>
    </location>
</feature>
<evidence type="ECO:0000256" key="1">
    <source>
        <dbReference type="ARBA" id="ARBA00005862"/>
    </source>
</evidence>
<dbReference type="PROSITE" id="PS51645">
    <property type="entry name" value="PHR_CRY_ALPHA_BETA"/>
    <property type="match status" value="1"/>
</dbReference>
<sequence length="708" mass="79145">MSRKRQRSTSGLPQDLATLRPSERQRDPAAQSDGLLEPAPLGPDGESKWAQPVEDGLNARGSNSNAPRVTSPGTWSPTVTSSTTVKHQETKAAVEADGKAADGQEEVDDLNAALPRRRAIVWFKRDLRMHDNLALDAAVRAQQLLQRAGGGDMALLPVYILHRPKHQRCGAVRFQFLLEAVEDLAKSIKNLQGRLLVLRGDADEVLRAVMTAWGITDLFFEAGVMLYSVARDNRVRAVAETLDVKVTSIRGVTLYDPHEIIRLNGGQPPTDYERLLEITDNMPQPAQPIPAPVKLSNAAAFTPDQLFSWLKHFYRQDPSAANVIAGVEAEKEGATPEPFVVPPLTALGLTPPSPHAAFYGGESEAMKRLDAFCQEERRVGLFEKPKTSPVAFDPPSTTTLSAYLTFGCLSAREFFYRIMFIQLKFPLRPGPTQVTLEGQLMWREFFYCYACGTPGFDSQKQNPGCKQIDWRLRAEVYDSHPEQHHQGAIVTKDADEKLALHQLQCWKEGRTGFPWIDAVMRQINQEGWAHHAGRHAVACFLTRGVLYISWLQGAAYFQEKLIDMDWPINIGNWLWVSASCFFSNYRRVASPTTFPQRWDQHGEFIRKYIPALRNMPDKFIFEPWKAPLRVQRDACCLMGKDYPFPIVDSKTAMSRCAAGMSQAFSDSTTSSATTTRQTDDTEAGSTSPWNANDMCYSYRGPAPMSPHP</sequence>
<dbReference type="Gene3D" id="1.10.579.10">
    <property type="entry name" value="DNA Cyclobutane Dipyrimidine Photolyase, subunit A, domain 3"/>
    <property type="match status" value="1"/>
</dbReference>
<feature type="site" description="Electron transfer via tryptophanyl radical" evidence="5">
    <location>
        <position position="550"/>
    </location>
</feature>
<reference evidence="8 9" key="1">
    <citation type="journal article" date="2006" name="Science">
        <title>Phytophthora genome sequences uncover evolutionary origins and mechanisms of pathogenesis.</title>
        <authorList>
            <person name="Tyler B.M."/>
            <person name="Tripathy S."/>
            <person name="Zhang X."/>
            <person name="Dehal P."/>
            <person name="Jiang R.H."/>
            <person name="Aerts A."/>
            <person name="Arredondo F.D."/>
            <person name="Baxter L."/>
            <person name="Bensasson D."/>
            <person name="Beynon J.L."/>
            <person name="Chapman J."/>
            <person name="Damasceno C.M."/>
            <person name="Dorrance A.E."/>
            <person name="Dou D."/>
            <person name="Dickerman A.W."/>
            <person name="Dubchak I.L."/>
            <person name="Garbelotto M."/>
            <person name="Gijzen M."/>
            <person name="Gordon S.G."/>
            <person name="Govers F."/>
            <person name="Grunwald N.J."/>
            <person name="Huang W."/>
            <person name="Ivors K.L."/>
            <person name="Jones R.W."/>
            <person name="Kamoun S."/>
            <person name="Krampis K."/>
            <person name="Lamour K.H."/>
            <person name="Lee M.K."/>
            <person name="McDonald W.H."/>
            <person name="Medina M."/>
            <person name="Meijer H.J."/>
            <person name="Nordberg E.K."/>
            <person name="Maclean D.J."/>
            <person name="Ospina-Giraldo M.D."/>
            <person name="Morris P.F."/>
            <person name="Phuntumart V."/>
            <person name="Putnam N.H."/>
            <person name="Rash S."/>
            <person name="Rose J.K."/>
            <person name="Sakihama Y."/>
            <person name="Salamov A.A."/>
            <person name="Savidor A."/>
            <person name="Scheuring C.F."/>
            <person name="Smith B.M."/>
            <person name="Sobral B.W."/>
            <person name="Terry A."/>
            <person name="Torto-Alalibo T.A."/>
            <person name="Win J."/>
            <person name="Xu Z."/>
            <person name="Zhang H."/>
            <person name="Grigoriev I.V."/>
            <person name="Rokhsar D.S."/>
            <person name="Boore J.L."/>
        </authorList>
    </citation>
    <scope>NUCLEOTIDE SEQUENCE [LARGE SCALE GENOMIC DNA]</scope>
    <source>
        <strain evidence="8 9">P6497</strain>
    </source>
</reference>
<dbReference type="AlphaFoldDB" id="G4Z6R5"/>
<dbReference type="InterPro" id="IPR036134">
    <property type="entry name" value="Crypto/Photolyase_FAD-like_sf"/>
</dbReference>
<dbReference type="InterPro" id="IPR014729">
    <property type="entry name" value="Rossmann-like_a/b/a_fold"/>
</dbReference>
<evidence type="ECO:0000256" key="4">
    <source>
        <dbReference type="PIRSR" id="PIRSR602081-1"/>
    </source>
</evidence>
<dbReference type="Pfam" id="PF00875">
    <property type="entry name" value="DNA_photolyase"/>
    <property type="match status" value="1"/>
</dbReference>
<feature type="site" description="Electron transfer via tryptophanyl radical" evidence="5">
    <location>
        <position position="573"/>
    </location>
</feature>
<dbReference type="KEGG" id="psoj:PHYSODRAFT_245777"/>
<feature type="region of interest" description="Disordered" evidence="6">
    <location>
        <begin position="1"/>
        <end position="90"/>
    </location>
</feature>
<dbReference type="SMR" id="G4Z6R5"/>
<dbReference type="GO" id="GO:0071949">
    <property type="term" value="F:FAD binding"/>
    <property type="evidence" value="ECO:0007669"/>
    <property type="project" value="TreeGrafter"/>
</dbReference>
<proteinExistence type="inferred from homology"/>
<dbReference type="InterPro" id="IPR036155">
    <property type="entry name" value="Crypto/Photolyase_N_sf"/>
</dbReference>
<dbReference type="GO" id="GO:0005737">
    <property type="term" value="C:cytoplasm"/>
    <property type="evidence" value="ECO:0007669"/>
    <property type="project" value="TreeGrafter"/>
</dbReference>